<evidence type="ECO:0000256" key="3">
    <source>
        <dbReference type="ARBA" id="ARBA00022692"/>
    </source>
</evidence>
<evidence type="ECO:0000256" key="1">
    <source>
        <dbReference type="ARBA" id="ARBA00004651"/>
    </source>
</evidence>
<accession>A0ABS1EHP8</accession>
<dbReference type="NCBIfam" id="NF008450">
    <property type="entry name" value="PRK11301.1"/>
    <property type="match status" value="1"/>
</dbReference>
<dbReference type="InterPro" id="IPR043428">
    <property type="entry name" value="LivM-like"/>
</dbReference>
<feature type="transmembrane region" description="Helical" evidence="6">
    <location>
        <begin position="70"/>
        <end position="94"/>
    </location>
</feature>
<feature type="transmembrane region" description="Helical" evidence="6">
    <location>
        <begin position="221"/>
        <end position="243"/>
    </location>
</feature>
<evidence type="ECO:0000256" key="4">
    <source>
        <dbReference type="ARBA" id="ARBA00022989"/>
    </source>
</evidence>
<evidence type="ECO:0000313" key="8">
    <source>
        <dbReference type="Proteomes" id="UP000635316"/>
    </source>
</evidence>
<dbReference type="PANTHER" id="PTHR30482:SF20">
    <property type="entry name" value="HIGH-AFFINITY BRANCHED-CHAIN AMINO ACID TRANSPORT SYSTEM PERMEASE PROTEIN LIVM"/>
    <property type="match status" value="1"/>
</dbReference>
<keyword evidence="8" id="KW-1185">Reference proteome</keyword>
<feature type="transmembrane region" description="Helical" evidence="6">
    <location>
        <begin position="101"/>
        <end position="121"/>
    </location>
</feature>
<feature type="transmembrane region" description="Helical" evidence="6">
    <location>
        <begin position="167"/>
        <end position="185"/>
    </location>
</feature>
<feature type="transmembrane region" description="Helical" evidence="6">
    <location>
        <begin position="255"/>
        <end position="281"/>
    </location>
</feature>
<sequence length="326" mass="35587">MGLVVPLVFFYFGIFGKSWANNLILAMIYVLLGLGLNIVVGLAGLLDLGFVAFYAVGAYFLALGAQYLDIGFWTALILAPVAAALCGGLLGFPVLKMHGDYLAIVTLGFGEIIRLVLVNWIDFTGGPNGAPAPSPTIFNLEFIRRAKGDAVPIHEFLGIPYSSDYKFIFIYLLLFIISMGVLRVFTQLRVMPIGRSWEALREDEIACRSLGINHVTVKLSAFMLGAFTGGIAGVFFATAQGFVSPMSFNFFESVLILSIVVLGGMGNAIGVIIAAFTLTLLPEFLRDFAGYRVLLFGLLMILMMIWRPNGLLRAKRPVFEREEVSV</sequence>
<dbReference type="Proteomes" id="UP000635316">
    <property type="component" value="Unassembled WGS sequence"/>
</dbReference>
<keyword evidence="2" id="KW-1003">Cell membrane</keyword>
<keyword evidence="4 6" id="KW-1133">Transmembrane helix</keyword>
<dbReference type="InterPro" id="IPR001851">
    <property type="entry name" value="ABC_transp_permease"/>
</dbReference>
<keyword evidence="3 6" id="KW-0812">Transmembrane</keyword>
<evidence type="ECO:0000256" key="6">
    <source>
        <dbReference type="SAM" id="Phobius"/>
    </source>
</evidence>
<name>A0ABS1EHP8_9BURK</name>
<feature type="transmembrane region" description="Helical" evidence="6">
    <location>
        <begin position="20"/>
        <end position="40"/>
    </location>
</feature>
<organism evidence="7 8">
    <name type="scientific">Advenella mandrilli</name>
    <dbReference type="NCBI Taxonomy" id="2800330"/>
    <lineage>
        <taxon>Bacteria</taxon>
        <taxon>Pseudomonadati</taxon>
        <taxon>Pseudomonadota</taxon>
        <taxon>Betaproteobacteria</taxon>
        <taxon>Burkholderiales</taxon>
        <taxon>Alcaligenaceae</taxon>
    </lineage>
</organism>
<protein>
    <submittedName>
        <fullName evidence="7">High-affinity branched-chain amino acid ABC transporter permease LivM</fullName>
    </submittedName>
</protein>
<dbReference type="EMBL" id="JAENGP010000023">
    <property type="protein sequence ID" value="MBK1782513.1"/>
    <property type="molecule type" value="Genomic_DNA"/>
</dbReference>
<keyword evidence="5 6" id="KW-0472">Membrane</keyword>
<feature type="transmembrane region" description="Helical" evidence="6">
    <location>
        <begin position="288"/>
        <end position="306"/>
    </location>
</feature>
<gene>
    <name evidence="7" type="primary">livM</name>
    <name evidence="7" type="ORF">JHL22_14960</name>
</gene>
<dbReference type="CDD" id="cd06581">
    <property type="entry name" value="TM_PBP1_LivM_like"/>
    <property type="match status" value="1"/>
</dbReference>
<dbReference type="PANTHER" id="PTHR30482">
    <property type="entry name" value="HIGH-AFFINITY BRANCHED-CHAIN AMINO ACID TRANSPORT SYSTEM PERMEASE"/>
    <property type="match status" value="1"/>
</dbReference>
<comment type="subcellular location">
    <subcellularLocation>
        <location evidence="1">Cell membrane</location>
        <topology evidence="1">Multi-pass membrane protein</topology>
    </subcellularLocation>
</comment>
<evidence type="ECO:0000256" key="5">
    <source>
        <dbReference type="ARBA" id="ARBA00023136"/>
    </source>
</evidence>
<evidence type="ECO:0000313" key="7">
    <source>
        <dbReference type="EMBL" id="MBK1782513.1"/>
    </source>
</evidence>
<comment type="caution">
    <text evidence="7">The sequence shown here is derived from an EMBL/GenBank/DDBJ whole genome shotgun (WGS) entry which is preliminary data.</text>
</comment>
<reference evidence="7 8" key="1">
    <citation type="submission" date="2020-12" db="EMBL/GenBank/DDBJ databases">
        <authorList>
            <person name="Lu T."/>
            <person name="Wang Q."/>
            <person name="Han X."/>
        </authorList>
    </citation>
    <scope>NUCLEOTIDE SEQUENCE [LARGE SCALE GENOMIC DNA]</scope>
    <source>
        <strain evidence="7 8">WQ 585</strain>
    </source>
</reference>
<proteinExistence type="predicted"/>
<dbReference type="Pfam" id="PF02653">
    <property type="entry name" value="BPD_transp_2"/>
    <property type="match status" value="1"/>
</dbReference>
<feature type="transmembrane region" description="Helical" evidence="6">
    <location>
        <begin position="45"/>
        <end position="64"/>
    </location>
</feature>
<evidence type="ECO:0000256" key="2">
    <source>
        <dbReference type="ARBA" id="ARBA00022475"/>
    </source>
</evidence>